<protein>
    <submittedName>
        <fullName evidence="1">Uncharacterized protein</fullName>
    </submittedName>
</protein>
<evidence type="ECO:0000313" key="1">
    <source>
        <dbReference type="EMBL" id="CAJ1866122.1"/>
    </source>
</evidence>
<sequence length="142" mass="15795">MAETNATCGETEATATVNDRSVVQVAALVTTGQVRCKRTKLEHQKQDMVENGGKMVSDGPISIEVEDDLRESYDELADQVVRCRISHIGRALWLREEIPVGGEDKDSFLPFHSCSNPNSLRLKMMSTVSQEGLWQTGRSVER</sequence>
<gene>
    <name evidence="1" type="ORF">AYBTSS11_LOCUS2300</name>
</gene>
<evidence type="ECO:0000313" key="2">
    <source>
        <dbReference type="Proteomes" id="UP001189624"/>
    </source>
</evidence>
<reference evidence="1" key="1">
    <citation type="submission" date="2023-10" db="EMBL/GenBank/DDBJ databases">
        <authorList>
            <person name="Domelevo Entfellner J.-B."/>
        </authorList>
    </citation>
    <scope>NUCLEOTIDE SEQUENCE</scope>
</reference>
<keyword evidence="2" id="KW-1185">Reference proteome</keyword>
<name>A0AA86SCL2_9FABA</name>
<dbReference type="EMBL" id="OY731398">
    <property type="protein sequence ID" value="CAJ1866122.1"/>
    <property type="molecule type" value="Genomic_DNA"/>
</dbReference>
<dbReference type="Proteomes" id="UP001189624">
    <property type="component" value="Chromosome 1"/>
</dbReference>
<dbReference type="AlphaFoldDB" id="A0AA86SCL2"/>
<organism evidence="1 2">
    <name type="scientific">Sphenostylis stenocarpa</name>
    <dbReference type="NCBI Taxonomy" id="92480"/>
    <lineage>
        <taxon>Eukaryota</taxon>
        <taxon>Viridiplantae</taxon>
        <taxon>Streptophyta</taxon>
        <taxon>Embryophyta</taxon>
        <taxon>Tracheophyta</taxon>
        <taxon>Spermatophyta</taxon>
        <taxon>Magnoliopsida</taxon>
        <taxon>eudicotyledons</taxon>
        <taxon>Gunneridae</taxon>
        <taxon>Pentapetalae</taxon>
        <taxon>rosids</taxon>
        <taxon>fabids</taxon>
        <taxon>Fabales</taxon>
        <taxon>Fabaceae</taxon>
        <taxon>Papilionoideae</taxon>
        <taxon>50 kb inversion clade</taxon>
        <taxon>NPAAA clade</taxon>
        <taxon>indigoferoid/millettioid clade</taxon>
        <taxon>Phaseoleae</taxon>
        <taxon>Sphenostylis</taxon>
    </lineage>
</organism>
<accession>A0AA86SCL2</accession>
<proteinExistence type="predicted"/>
<dbReference type="Gramene" id="rna-AYBTSS11_LOCUS2300">
    <property type="protein sequence ID" value="CAJ1866122.1"/>
    <property type="gene ID" value="gene-AYBTSS11_LOCUS2300"/>
</dbReference>